<feature type="region of interest" description="Disordered" evidence="1">
    <location>
        <begin position="1"/>
        <end position="24"/>
    </location>
</feature>
<organism evidence="3 4">
    <name type="scientific">Cellulomonas avistercoris</name>
    <dbReference type="NCBI Taxonomy" id="2762242"/>
    <lineage>
        <taxon>Bacteria</taxon>
        <taxon>Bacillati</taxon>
        <taxon>Actinomycetota</taxon>
        <taxon>Actinomycetes</taxon>
        <taxon>Micrococcales</taxon>
        <taxon>Cellulomonadaceae</taxon>
        <taxon>Cellulomonas</taxon>
    </lineage>
</organism>
<dbReference type="InterPro" id="IPR038765">
    <property type="entry name" value="Papain-like_cys_pep_sf"/>
</dbReference>
<reference evidence="3 4" key="1">
    <citation type="submission" date="2020-08" db="EMBL/GenBank/DDBJ databases">
        <title>A Genomic Blueprint of the Chicken Gut Microbiome.</title>
        <authorList>
            <person name="Gilroy R."/>
            <person name="Ravi A."/>
            <person name="Getino M."/>
            <person name="Pursley I."/>
            <person name="Horton D.L."/>
            <person name="Alikhan N.-F."/>
            <person name="Baker D."/>
            <person name="Gharbi K."/>
            <person name="Hall N."/>
            <person name="Watson M."/>
            <person name="Adriaenssens E.M."/>
            <person name="Foster-Nyarko E."/>
            <person name="Jarju S."/>
            <person name="Secka A."/>
            <person name="Antonio M."/>
            <person name="Oren A."/>
            <person name="Chaudhuri R."/>
            <person name="La Ragione R.M."/>
            <person name="Hildebrand F."/>
            <person name="Pallen M.J."/>
        </authorList>
    </citation>
    <scope>NUCLEOTIDE SEQUENCE [LARGE SCALE GENOMIC DNA]</scope>
    <source>
        <strain evidence="3 4">Sa3CUA2</strain>
    </source>
</reference>
<dbReference type="InterPro" id="IPR002931">
    <property type="entry name" value="Transglutaminase-like"/>
</dbReference>
<evidence type="ECO:0000256" key="1">
    <source>
        <dbReference type="SAM" id="MobiDB-lite"/>
    </source>
</evidence>
<sequence>MSPGSGARLPRRASDADARTETTVTDDLTPAAWARHSRFSDPGEHTGVLAALGTSPAELHDTATGMIAHYRAEADLLDADRLPTVDLRWLDAILGAGLALSPAPLAGRPPSDRIAGCCRDHTLLGVGLLRTHGVPARSRIGFARYFAPGFAHDHVVVERWDGARWVRSDPELDAAFGAAPPAGPPFDPADLPTGLDSPFPTAAELWLAHRRDGLDLAAYGVSPHMPELCGPEFVRGYVLLELAHRRRDELLLWDVWGSELDGPPDEATALADEVADLLVRADGGDLEAEAALARRYADDPRLHPGDRVRTLSPLGREGWTDLRTRVTTWDA</sequence>
<dbReference type="Gene3D" id="3.10.620.30">
    <property type="match status" value="1"/>
</dbReference>
<proteinExistence type="predicted"/>
<accession>A0ABR8QFL1</accession>
<dbReference type="SUPFAM" id="SSF54001">
    <property type="entry name" value="Cysteine proteinases"/>
    <property type="match status" value="1"/>
</dbReference>
<comment type="caution">
    <text evidence="3">The sequence shown here is derived from an EMBL/GenBank/DDBJ whole genome shotgun (WGS) entry which is preliminary data.</text>
</comment>
<name>A0ABR8QFL1_9CELL</name>
<dbReference type="EMBL" id="JACSQV010000011">
    <property type="protein sequence ID" value="MBD7919217.1"/>
    <property type="molecule type" value="Genomic_DNA"/>
</dbReference>
<dbReference type="Proteomes" id="UP000604241">
    <property type="component" value="Unassembled WGS sequence"/>
</dbReference>
<protein>
    <submittedName>
        <fullName evidence="3">Transglutaminase domain-containing protein</fullName>
    </submittedName>
</protein>
<gene>
    <name evidence="3" type="ORF">H9657_13145</name>
</gene>
<evidence type="ECO:0000313" key="3">
    <source>
        <dbReference type="EMBL" id="MBD7919217.1"/>
    </source>
</evidence>
<evidence type="ECO:0000313" key="4">
    <source>
        <dbReference type="Proteomes" id="UP000604241"/>
    </source>
</evidence>
<evidence type="ECO:0000259" key="2">
    <source>
        <dbReference type="Pfam" id="PF01841"/>
    </source>
</evidence>
<dbReference type="Pfam" id="PF01841">
    <property type="entry name" value="Transglut_core"/>
    <property type="match status" value="1"/>
</dbReference>
<feature type="domain" description="Transglutaminase-like" evidence="2">
    <location>
        <begin position="116"/>
        <end position="170"/>
    </location>
</feature>
<keyword evidence="4" id="KW-1185">Reference proteome</keyword>